<accession>A0ABW3P215</accession>
<dbReference type="Proteomes" id="UP001597203">
    <property type="component" value="Unassembled WGS sequence"/>
</dbReference>
<gene>
    <name evidence="1" type="ORF">ACFQ24_11690</name>
</gene>
<protein>
    <recommendedName>
        <fullName evidence="3">AbiV family abortive infection protein</fullName>
    </recommendedName>
</protein>
<evidence type="ECO:0008006" key="3">
    <source>
        <dbReference type="Google" id="ProtNLM"/>
    </source>
</evidence>
<organism evidence="1 2">
    <name type="scientific">Sphingobium olei</name>
    <dbReference type="NCBI Taxonomy" id="420955"/>
    <lineage>
        <taxon>Bacteria</taxon>
        <taxon>Pseudomonadati</taxon>
        <taxon>Pseudomonadota</taxon>
        <taxon>Alphaproteobacteria</taxon>
        <taxon>Sphingomonadales</taxon>
        <taxon>Sphingomonadaceae</taxon>
        <taxon>Sphingobium</taxon>
    </lineage>
</organism>
<reference evidence="2" key="1">
    <citation type="journal article" date="2019" name="Int. J. Syst. Evol. Microbiol.">
        <title>The Global Catalogue of Microorganisms (GCM) 10K type strain sequencing project: providing services to taxonomists for standard genome sequencing and annotation.</title>
        <authorList>
            <consortium name="The Broad Institute Genomics Platform"/>
            <consortium name="The Broad Institute Genome Sequencing Center for Infectious Disease"/>
            <person name="Wu L."/>
            <person name="Ma J."/>
        </authorList>
    </citation>
    <scope>NUCLEOTIDE SEQUENCE [LARGE SCALE GENOMIC DNA]</scope>
    <source>
        <strain evidence="2">CCUG 54329</strain>
    </source>
</reference>
<comment type="caution">
    <text evidence="1">The sequence shown here is derived from an EMBL/GenBank/DDBJ whole genome shotgun (WGS) entry which is preliminary data.</text>
</comment>
<name>A0ABW3P215_9SPHN</name>
<evidence type="ECO:0000313" key="1">
    <source>
        <dbReference type="EMBL" id="MFD1105529.1"/>
    </source>
</evidence>
<keyword evidence="2" id="KW-1185">Reference proteome</keyword>
<proteinExistence type="predicted"/>
<evidence type="ECO:0000313" key="2">
    <source>
        <dbReference type="Proteomes" id="UP001597203"/>
    </source>
</evidence>
<dbReference type="RefSeq" id="WP_380911378.1">
    <property type="nucleotide sequence ID" value="NZ_JBHTLS010000125.1"/>
</dbReference>
<dbReference type="EMBL" id="JBHTLS010000125">
    <property type="protein sequence ID" value="MFD1105529.1"/>
    <property type="molecule type" value="Genomic_DNA"/>
</dbReference>
<sequence>MEENDAAFLKLLADDVDWALGHIEKSDTQAARRNLLRNLVSAAEGVSWIYRMHVMSIARHFDAATPLAEMAFAETSYSVTEQGVIVEQARHISMTAMIRLTTKVAQSFCNDAEVDFGGTGWANFKRAIAARNRITHPKRPDDLLLTDEEIDAAKTGFFWFSDMAVGVMEATLKELASDAQAARKLLEMYKSGDPETLALFERAHHEAED</sequence>